<keyword evidence="4" id="KW-1185">Reference proteome</keyword>
<feature type="region of interest" description="Disordered" evidence="1">
    <location>
        <begin position="369"/>
        <end position="394"/>
    </location>
</feature>
<dbReference type="RefSeq" id="XP_031007287.1">
    <property type="nucleotide sequence ID" value="XM_031148443.1"/>
</dbReference>
<dbReference type="OrthoDB" id="5350192at2759"/>
<evidence type="ECO:0000313" key="4">
    <source>
        <dbReference type="Proteomes" id="UP000431533"/>
    </source>
</evidence>
<accession>A0A8H8R4Y2</accession>
<gene>
    <name evidence="3" type="ORF">LHYA1_G003473</name>
</gene>
<dbReference type="EMBL" id="QGMH01000030">
    <property type="protein sequence ID" value="TVY28499.1"/>
    <property type="molecule type" value="Genomic_DNA"/>
</dbReference>
<name>A0A8H8R4Y2_9HELO</name>
<evidence type="ECO:0000259" key="2">
    <source>
        <dbReference type="Pfam" id="PF24483"/>
    </source>
</evidence>
<organism evidence="3 4">
    <name type="scientific">Lachnellula hyalina</name>
    <dbReference type="NCBI Taxonomy" id="1316788"/>
    <lineage>
        <taxon>Eukaryota</taxon>
        <taxon>Fungi</taxon>
        <taxon>Dikarya</taxon>
        <taxon>Ascomycota</taxon>
        <taxon>Pezizomycotina</taxon>
        <taxon>Leotiomycetes</taxon>
        <taxon>Helotiales</taxon>
        <taxon>Lachnaceae</taxon>
        <taxon>Lachnellula</taxon>
    </lineage>
</organism>
<feature type="compositionally biased region" description="Basic and acidic residues" evidence="1">
    <location>
        <begin position="369"/>
        <end position="387"/>
    </location>
</feature>
<sequence>MPITKERISSPLEAGSSILDSKQLPEPLTAALEYVSSRLARKRLHLSLIVVRKDVKLPGDSSPLSPRTSSPSGSITTSPARSLFSGTSSTFSQANSSISGSSSDVSSSSTLSRTQWASLPSSPKDFAASPRMMSPSAASSPTLPCTPITPPTPLSPNPYGISLLHASTLTPKAEKILRHTIAKAEKKFSIGSGWLCPKSLTSTTTCALTHDLIARSLSQNEILFSSEGLTLLSLDHIYTFKCQLHTYSHTLSPSDLSQAVDELRRLVLAQNGKRITKGYLMRAYEWLGVSLAALVDVNEGYKTAYGGPSRFGGIEVPAPPPALKTTFAPSELHKMKLSLSYSSSTCTSNMTSSTLYESGMSIKEVEVGESAKGRDKWGNEGLREDKGPHRRGALTPNGFEDITPVTKGEWCFLMVGEGWKGGKTAAVETC</sequence>
<reference evidence="3 4" key="1">
    <citation type="submission" date="2018-05" db="EMBL/GenBank/DDBJ databases">
        <title>Genome sequencing and assembly of the regulated plant pathogen Lachnellula willkommii and related sister species for the development of diagnostic species identification markers.</title>
        <authorList>
            <person name="Giroux E."/>
            <person name="Bilodeau G."/>
        </authorList>
    </citation>
    <scope>NUCLEOTIDE SEQUENCE [LARGE SCALE GENOMIC DNA]</scope>
    <source>
        <strain evidence="3 4">CBS 185.66</strain>
    </source>
</reference>
<feature type="region of interest" description="Disordered" evidence="1">
    <location>
        <begin position="57"/>
        <end position="82"/>
    </location>
</feature>
<feature type="region of interest" description="Disordered" evidence="1">
    <location>
        <begin position="113"/>
        <end position="151"/>
    </location>
</feature>
<protein>
    <recommendedName>
        <fullName evidence="2">DUF7582 domain-containing protein</fullName>
    </recommendedName>
</protein>
<feature type="compositionally biased region" description="Low complexity" evidence="1">
    <location>
        <begin position="61"/>
        <end position="79"/>
    </location>
</feature>
<dbReference type="Proteomes" id="UP000431533">
    <property type="component" value="Unassembled WGS sequence"/>
</dbReference>
<feature type="domain" description="DUF7582" evidence="2">
    <location>
        <begin position="160"/>
        <end position="306"/>
    </location>
</feature>
<dbReference type="GeneID" id="41983671"/>
<proteinExistence type="predicted"/>
<evidence type="ECO:0000313" key="3">
    <source>
        <dbReference type="EMBL" id="TVY28499.1"/>
    </source>
</evidence>
<dbReference type="AlphaFoldDB" id="A0A8H8R4Y2"/>
<comment type="caution">
    <text evidence="3">The sequence shown here is derived from an EMBL/GenBank/DDBJ whole genome shotgun (WGS) entry which is preliminary data.</text>
</comment>
<feature type="compositionally biased region" description="Low complexity" evidence="1">
    <location>
        <begin position="127"/>
        <end position="146"/>
    </location>
</feature>
<evidence type="ECO:0000256" key="1">
    <source>
        <dbReference type="SAM" id="MobiDB-lite"/>
    </source>
</evidence>
<dbReference type="InterPro" id="IPR056004">
    <property type="entry name" value="DUF7582"/>
</dbReference>
<dbReference type="Pfam" id="PF24483">
    <property type="entry name" value="DUF7582"/>
    <property type="match status" value="1"/>
</dbReference>